<dbReference type="InterPro" id="IPR038058">
    <property type="entry name" value="PhnH-like_sp"/>
</dbReference>
<name>A0A212J558_9PROT</name>
<protein>
    <submittedName>
        <fullName evidence="1">Carbon-phosphorus lyase complex subunit</fullName>
    </submittedName>
</protein>
<dbReference type="Pfam" id="PF05845">
    <property type="entry name" value="PhnH"/>
    <property type="match status" value="1"/>
</dbReference>
<proteinExistence type="predicted"/>
<dbReference type="InterPro" id="IPR008772">
    <property type="entry name" value="Phosphonate_metab_PhnH"/>
</dbReference>
<accession>A0A212J558</accession>
<dbReference type="PIRSF" id="PIRSF020680">
    <property type="entry name" value="PhnH"/>
    <property type="match status" value="1"/>
</dbReference>
<dbReference type="Gene3D" id="3.40.50.11310">
    <property type="entry name" value="Bacterial phosphonate metabolism protein PhnH"/>
    <property type="match status" value="1"/>
</dbReference>
<sequence>MIPFPSRVHATTSGIPCPGFADPVRDAQRCFRRVLAAMSYPGRPQDLHGLLSAAPAPLYPTTAALCLTLFDIDTPVWLDGALDTPEVRQFLSFHCGCPMAAHPGEAAFALLAIGAAARLGAYHVGTPEYPDRAATLLIQTQAVSGGAPVSAAGPGIPGRQSFEIADTPAAFWAQRAAINAAFPTGLDVVFVDPRQIVGLPRGVRVETEDL</sequence>
<dbReference type="AlphaFoldDB" id="A0A212J558"/>
<dbReference type="GO" id="GO:0016829">
    <property type="term" value="F:lyase activity"/>
    <property type="evidence" value="ECO:0007669"/>
    <property type="project" value="UniProtKB-KW"/>
</dbReference>
<dbReference type="NCBIfam" id="TIGR03292">
    <property type="entry name" value="PhnH_redo"/>
    <property type="match status" value="1"/>
</dbReference>
<gene>
    <name evidence="1" type="primary">phnH</name>
    <name evidence="1" type="ORF">KL86APRO_10524</name>
</gene>
<dbReference type="GO" id="GO:0019634">
    <property type="term" value="P:organic phosphonate metabolic process"/>
    <property type="evidence" value="ECO:0007669"/>
    <property type="project" value="InterPro"/>
</dbReference>
<dbReference type="SUPFAM" id="SSF159709">
    <property type="entry name" value="PhnH-like"/>
    <property type="match status" value="1"/>
</dbReference>
<dbReference type="EMBL" id="FLUO01000001">
    <property type="protein sequence ID" value="SBV94547.1"/>
    <property type="molecule type" value="Genomic_DNA"/>
</dbReference>
<reference evidence="1" key="1">
    <citation type="submission" date="2016-04" db="EMBL/GenBank/DDBJ databases">
        <authorList>
            <person name="Evans L.H."/>
            <person name="Alamgir A."/>
            <person name="Owens N."/>
            <person name="Weber N.D."/>
            <person name="Virtaneva K."/>
            <person name="Barbian K."/>
            <person name="Babar A."/>
            <person name="Rosenke K."/>
        </authorList>
    </citation>
    <scope>NUCLEOTIDE SEQUENCE</scope>
    <source>
        <strain evidence="1">86</strain>
    </source>
</reference>
<evidence type="ECO:0000313" key="1">
    <source>
        <dbReference type="EMBL" id="SBV94547.1"/>
    </source>
</evidence>
<keyword evidence="1" id="KW-0456">Lyase</keyword>
<organism evidence="1">
    <name type="scientific">uncultured Alphaproteobacteria bacterium</name>
    <dbReference type="NCBI Taxonomy" id="91750"/>
    <lineage>
        <taxon>Bacteria</taxon>
        <taxon>Pseudomonadati</taxon>
        <taxon>Pseudomonadota</taxon>
        <taxon>Alphaproteobacteria</taxon>
        <taxon>environmental samples</taxon>
    </lineage>
</organism>